<comment type="caution">
    <text evidence="3">The sequence shown here is derived from an EMBL/GenBank/DDBJ whole genome shotgun (WGS) entry which is preliminary data.</text>
</comment>
<sequence length="236" mass="26372">MSSSSSSAALESDDGSSSSSSDNDHEQVKKDIWIGHYSSAHKILLVGEGDFSFSLCLARAFGSARNIVATTVDTHQELVKKYSNVVENVRELQDRGSVVLYGVDATAMSRHFFLTTQRFHRIVYNFPHVGFHFPEGNGCQIKLNKQLVKGFLRNAKMLLKKENGEIHVSHKVGEPYDSWDLVKKAEKIGLSLYKTSRFSKKMYPGYAPKRAHGAAADAAFKLGESVTYKFRLRECT</sequence>
<dbReference type="AlphaFoldDB" id="A0AAD5C0V4"/>
<feature type="region of interest" description="Disordered" evidence="1">
    <location>
        <begin position="1"/>
        <end position="24"/>
    </location>
</feature>
<accession>A0AAD5C0V4</accession>
<dbReference type="PANTHER" id="PTHR11538">
    <property type="entry name" value="PHENYLALANYL-TRNA SYNTHETASE"/>
    <property type="match status" value="1"/>
</dbReference>
<evidence type="ECO:0000259" key="2">
    <source>
        <dbReference type="Pfam" id="PF10354"/>
    </source>
</evidence>
<feature type="domain" description="25S rRNA (uridine-N(3))-methyltransferase BMT5-like" evidence="2">
    <location>
        <begin position="44"/>
        <end position="210"/>
    </location>
</feature>
<dbReference type="GO" id="GO:0005737">
    <property type="term" value="C:cytoplasm"/>
    <property type="evidence" value="ECO:0007669"/>
    <property type="project" value="TreeGrafter"/>
</dbReference>
<evidence type="ECO:0000256" key="1">
    <source>
        <dbReference type="SAM" id="MobiDB-lite"/>
    </source>
</evidence>
<evidence type="ECO:0000313" key="4">
    <source>
        <dbReference type="Proteomes" id="UP001206925"/>
    </source>
</evidence>
<proteinExistence type="predicted"/>
<keyword evidence="4" id="KW-1185">Reference proteome</keyword>
<dbReference type="GO" id="GO:0070475">
    <property type="term" value="P:rRNA base methylation"/>
    <property type="evidence" value="ECO:0007669"/>
    <property type="project" value="InterPro"/>
</dbReference>
<feature type="compositionally biased region" description="Low complexity" evidence="1">
    <location>
        <begin position="1"/>
        <end position="21"/>
    </location>
</feature>
<evidence type="ECO:0000313" key="3">
    <source>
        <dbReference type="EMBL" id="KAI7733072.1"/>
    </source>
</evidence>
<organism evidence="3 4">
    <name type="scientific">Ambrosia artemisiifolia</name>
    <name type="common">Common ragweed</name>
    <dbReference type="NCBI Taxonomy" id="4212"/>
    <lineage>
        <taxon>Eukaryota</taxon>
        <taxon>Viridiplantae</taxon>
        <taxon>Streptophyta</taxon>
        <taxon>Embryophyta</taxon>
        <taxon>Tracheophyta</taxon>
        <taxon>Spermatophyta</taxon>
        <taxon>Magnoliopsida</taxon>
        <taxon>eudicotyledons</taxon>
        <taxon>Gunneridae</taxon>
        <taxon>Pentapetalae</taxon>
        <taxon>asterids</taxon>
        <taxon>campanulids</taxon>
        <taxon>Asterales</taxon>
        <taxon>Asteraceae</taxon>
        <taxon>Asteroideae</taxon>
        <taxon>Heliantheae alliance</taxon>
        <taxon>Heliantheae</taxon>
        <taxon>Ambrosia</taxon>
    </lineage>
</organism>
<dbReference type="Pfam" id="PF10354">
    <property type="entry name" value="BMT5-like"/>
    <property type="match status" value="1"/>
</dbReference>
<dbReference type="EMBL" id="JAMZMK010010093">
    <property type="protein sequence ID" value="KAI7733072.1"/>
    <property type="molecule type" value="Genomic_DNA"/>
</dbReference>
<dbReference type="Proteomes" id="UP001206925">
    <property type="component" value="Unassembled WGS sequence"/>
</dbReference>
<dbReference type="GO" id="GO:0070042">
    <property type="term" value="F:rRNA (uridine-N3-)-methyltransferase activity"/>
    <property type="evidence" value="ECO:0007669"/>
    <property type="project" value="InterPro"/>
</dbReference>
<protein>
    <recommendedName>
        <fullName evidence="2">25S rRNA (uridine-N(3))-methyltransferase BMT5-like domain-containing protein</fullName>
    </recommendedName>
</protein>
<name>A0AAD5C0V4_AMBAR</name>
<gene>
    <name evidence="3" type="ORF">M8C21_022527</name>
</gene>
<dbReference type="PANTHER" id="PTHR11538:SF63">
    <property type="entry name" value="25S RRNA (URIDINE-N(3))-METHYLTRANSFERASE BMT5-LIKE DOMAIN-CONTAINING PROTEIN"/>
    <property type="match status" value="1"/>
</dbReference>
<reference evidence="3" key="1">
    <citation type="submission" date="2022-06" db="EMBL/GenBank/DDBJ databases">
        <title>Uncovering the hologenomic basis of an extraordinary plant invasion.</title>
        <authorList>
            <person name="Bieker V.C."/>
            <person name="Martin M.D."/>
            <person name="Gilbert T."/>
            <person name="Hodgins K."/>
            <person name="Battlay P."/>
            <person name="Petersen B."/>
            <person name="Wilson J."/>
        </authorList>
    </citation>
    <scope>NUCLEOTIDE SEQUENCE</scope>
    <source>
        <strain evidence="3">AA19_3_7</strain>
        <tissue evidence="3">Leaf</tissue>
    </source>
</reference>
<dbReference type="InterPro" id="IPR019446">
    <property type="entry name" value="BMT5-like"/>
</dbReference>